<dbReference type="InterPro" id="IPR041698">
    <property type="entry name" value="Methyltransf_25"/>
</dbReference>
<dbReference type="CDD" id="cd02440">
    <property type="entry name" value="AdoMet_MTases"/>
    <property type="match status" value="1"/>
</dbReference>
<proteinExistence type="predicted"/>
<feature type="non-terminal residue" evidence="2">
    <location>
        <position position="140"/>
    </location>
</feature>
<dbReference type="SUPFAM" id="SSF53335">
    <property type="entry name" value="S-adenosyl-L-methionine-dependent methyltransferases"/>
    <property type="match status" value="1"/>
</dbReference>
<organism evidence="2">
    <name type="scientific">marine metagenome</name>
    <dbReference type="NCBI Taxonomy" id="408172"/>
    <lineage>
        <taxon>unclassified sequences</taxon>
        <taxon>metagenomes</taxon>
        <taxon>ecological metagenomes</taxon>
    </lineage>
</organism>
<feature type="domain" description="Methyltransferase" evidence="1">
    <location>
        <begin position="93"/>
        <end position="131"/>
    </location>
</feature>
<dbReference type="AlphaFoldDB" id="A0A383C567"/>
<dbReference type="EMBL" id="UINC01206111">
    <property type="protein sequence ID" value="SVE27586.1"/>
    <property type="molecule type" value="Genomic_DNA"/>
</dbReference>
<dbReference type="InterPro" id="IPR029063">
    <property type="entry name" value="SAM-dependent_MTases_sf"/>
</dbReference>
<reference evidence="2" key="1">
    <citation type="submission" date="2018-05" db="EMBL/GenBank/DDBJ databases">
        <authorList>
            <person name="Lanie J.A."/>
            <person name="Ng W.-L."/>
            <person name="Kazmierczak K.M."/>
            <person name="Andrzejewski T.M."/>
            <person name="Davidsen T.M."/>
            <person name="Wayne K.J."/>
            <person name="Tettelin H."/>
            <person name="Glass J.I."/>
            <person name="Rusch D."/>
            <person name="Podicherti R."/>
            <person name="Tsui H.-C.T."/>
            <person name="Winkler M.E."/>
        </authorList>
    </citation>
    <scope>NUCLEOTIDE SEQUENCE</scope>
</reference>
<name>A0A383C567_9ZZZZ</name>
<evidence type="ECO:0000313" key="2">
    <source>
        <dbReference type="EMBL" id="SVE27586.1"/>
    </source>
</evidence>
<evidence type="ECO:0000259" key="1">
    <source>
        <dbReference type="Pfam" id="PF13649"/>
    </source>
</evidence>
<dbReference type="Pfam" id="PF13649">
    <property type="entry name" value="Methyltransf_25"/>
    <property type="match status" value="1"/>
</dbReference>
<dbReference type="Gene3D" id="3.40.50.150">
    <property type="entry name" value="Vaccinia Virus protein VP39"/>
    <property type="match status" value="1"/>
</dbReference>
<gene>
    <name evidence="2" type="ORF">METZ01_LOCUS480440</name>
</gene>
<protein>
    <recommendedName>
        <fullName evidence="1">Methyltransferase domain-containing protein</fullName>
    </recommendedName>
</protein>
<sequence>MYSFFVTHRPKRLNYNALPQEVKTMPEEGLPSGEGRVHGIDAEGIDTDEWNQLMRHLEATIPVYDKVNSIVTLGQDSRWRRHVAKSANPGMKVLEVGCGPGTFAERLAGVDLTCLDPSAEMLAVAKNRVGAARSARSEAP</sequence>
<accession>A0A383C567</accession>